<sequence>MIIDIHCDLLSHASFSDQDPGVRCSPDQLLAGRVCSQVCAIFTKDYLSSPNLQKQNQLFFSLPEQDNRIKLISFDSKELCVEGFLSIIRSIENASGLGDNETSLSNIFQKLAFLLSQGPLAYISIVWNGRNRFGGGILDPYKLTTDGQHLLEVMNQLAIPVDLSHCCDRLAEDILDYTINKLPRMRVIASHSNFRQITHTPRNLLDVHAKEISSRGGIIGLNIVNYFVGNSLDNIKQHIAHAEKLGILDSLVLGTDFFYETSKDKFFEQCETAKDHPRIHKIIRDCLNPEHVEKILWKSAHTFLNKVVQEQKEKQENNVQII</sequence>
<dbReference type="PROSITE" id="PS51365">
    <property type="entry name" value="RENAL_DIPEPTIDASE_2"/>
    <property type="match status" value="1"/>
</dbReference>
<dbReference type="PANTHER" id="PTHR10443:SF12">
    <property type="entry name" value="DIPEPTIDASE"/>
    <property type="match status" value="1"/>
</dbReference>
<dbReference type="Proteomes" id="UP000014821">
    <property type="component" value="Unassembled WGS sequence"/>
</dbReference>
<protein>
    <submittedName>
        <fullName evidence="1">Membrane dipeptidase family protein</fullName>
    </submittedName>
</protein>
<dbReference type="SUPFAM" id="SSF51556">
    <property type="entry name" value="Metallo-dependent hydrolases"/>
    <property type="match status" value="1"/>
</dbReference>
<comment type="caution">
    <text evidence="1">The sequence shown here is derived from an EMBL/GenBank/DDBJ whole genome shotgun (WGS) entry which is preliminary data.</text>
</comment>
<proteinExistence type="predicted"/>
<evidence type="ECO:0000313" key="2">
    <source>
        <dbReference type="Proteomes" id="UP000014821"/>
    </source>
</evidence>
<dbReference type="RefSeq" id="WP_020356210.1">
    <property type="nucleotide sequence ID" value="NZ_KE360587.1"/>
</dbReference>
<reference evidence="1" key="1">
    <citation type="submission" date="2013-04" db="EMBL/GenBank/DDBJ databases">
        <title>Genome sequence of Chlamydia psittaci 10_881_SC42.</title>
        <authorList>
            <person name="Huot-Creasy H."/>
            <person name="McCracken C.L."/>
            <person name="Humphries M."/>
            <person name="Sachse K."/>
            <person name="Laroucau K."/>
            <person name="Bavoil P."/>
            <person name="Myers G.S."/>
        </authorList>
    </citation>
    <scope>NUCLEOTIDE SEQUENCE [LARGE SCALE GENOMIC DNA]</scope>
    <source>
        <strain evidence="1">10_881_SC42</strain>
    </source>
</reference>
<accession>A0ABN0MS93</accession>
<dbReference type="InterPro" id="IPR008257">
    <property type="entry name" value="Pept_M19"/>
</dbReference>
<organism evidence="1 2">
    <name type="scientific">Chlamydia avium</name>
    <dbReference type="NCBI Taxonomy" id="1457141"/>
    <lineage>
        <taxon>Bacteria</taxon>
        <taxon>Pseudomonadati</taxon>
        <taxon>Chlamydiota</taxon>
        <taxon>Chlamydiia</taxon>
        <taxon>Chlamydiales</taxon>
        <taxon>Chlamydiaceae</taxon>
        <taxon>Chlamydia/Chlamydophila group</taxon>
        <taxon>Chlamydia</taxon>
    </lineage>
</organism>
<dbReference type="InterPro" id="IPR032466">
    <property type="entry name" value="Metal_Hydrolase"/>
</dbReference>
<dbReference type="PANTHER" id="PTHR10443">
    <property type="entry name" value="MICROSOMAL DIPEPTIDASE"/>
    <property type="match status" value="1"/>
</dbReference>
<evidence type="ECO:0000313" key="1">
    <source>
        <dbReference type="EMBL" id="EPP38344.1"/>
    </source>
</evidence>
<dbReference type="Gene3D" id="3.20.20.140">
    <property type="entry name" value="Metal-dependent hydrolases"/>
    <property type="match status" value="1"/>
</dbReference>
<name>A0ABN0MS93_9CHLA</name>
<gene>
    <name evidence="1" type="ORF">CP10881SC42_0723</name>
</gene>
<dbReference type="EMBL" id="ATND01000002">
    <property type="protein sequence ID" value="EPP38344.1"/>
    <property type="molecule type" value="Genomic_DNA"/>
</dbReference>
<keyword evidence="2" id="KW-1185">Reference proteome</keyword>
<dbReference type="Pfam" id="PF01244">
    <property type="entry name" value="Peptidase_M19"/>
    <property type="match status" value="1"/>
</dbReference>